<reference evidence="2 3" key="1">
    <citation type="submission" date="2023-01" db="EMBL/GenBank/DDBJ databases">
        <title>Complete genome sequence of Roseicyclus marinus strain Dej080120_10.</title>
        <authorList>
            <person name="Ueki S."/>
            <person name="Maruyama F."/>
        </authorList>
    </citation>
    <scope>NUCLEOTIDE SEQUENCE [LARGE SCALE GENOMIC DNA]</scope>
    <source>
        <strain evidence="2 3">Dej080120_10</strain>
    </source>
</reference>
<evidence type="ECO:0000259" key="1">
    <source>
        <dbReference type="Pfam" id="PF00561"/>
    </source>
</evidence>
<feature type="domain" description="AB hydrolase-1" evidence="1">
    <location>
        <begin position="28"/>
        <end position="283"/>
    </location>
</feature>
<dbReference type="KEGG" id="rmai:MACH21_02940"/>
<dbReference type="Gene3D" id="3.40.50.1820">
    <property type="entry name" value="alpha/beta hydrolase"/>
    <property type="match status" value="1"/>
</dbReference>
<dbReference type="RefSeq" id="WP_338273703.1">
    <property type="nucleotide sequence ID" value="NZ_AP027266.1"/>
</dbReference>
<dbReference type="AlphaFoldDB" id="A0AA48KH06"/>
<sequence>MAIEGFSRSRISVGDVTLSVHRGGAGTAMILLHGYPQTHMTWHRVAPVLARDFDVIIPDLRGYGDSDAPPDDAAHGVYSKRRVAQDIVALMEALGIARAHVIGHDRGARVAYRMALDHPGRVDRLGIVEIVPTADFWAVWSAELALKAYHWTFLAQPAPLPESLIGADGAGYVARTLASWTLAGDLSPFAPEALDSYLRQAGDPARVAAMCADYRAGATTDRALDEADRAAGRKIAAPLRFVWGRHGFPARTGDPLGIWRGWAEDVSGAEIDGCGHFAMEEAPDAFLAAMLPHFSG</sequence>
<dbReference type="Proteomes" id="UP001337723">
    <property type="component" value="Chromosome"/>
</dbReference>
<keyword evidence="3" id="KW-1185">Reference proteome</keyword>
<gene>
    <name evidence="2" type="ORF">MACH21_02940</name>
</gene>
<keyword evidence="2" id="KW-0378">Hydrolase</keyword>
<dbReference type="PRINTS" id="PR00111">
    <property type="entry name" value="ABHYDROLASE"/>
</dbReference>
<proteinExistence type="predicted"/>
<name>A0AA48KH06_9RHOB</name>
<dbReference type="PANTHER" id="PTHR43329">
    <property type="entry name" value="EPOXIDE HYDROLASE"/>
    <property type="match status" value="1"/>
</dbReference>
<organism evidence="2 3">
    <name type="scientific">Roseicyclus marinus</name>
    <dbReference type="NCBI Taxonomy" id="2161673"/>
    <lineage>
        <taxon>Bacteria</taxon>
        <taxon>Pseudomonadati</taxon>
        <taxon>Pseudomonadota</taxon>
        <taxon>Alphaproteobacteria</taxon>
        <taxon>Rhodobacterales</taxon>
        <taxon>Roseobacteraceae</taxon>
        <taxon>Roseicyclus</taxon>
    </lineage>
</organism>
<evidence type="ECO:0000313" key="2">
    <source>
        <dbReference type="EMBL" id="BDW84117.1"/>
    </source>
</evidence>
<dbReference type="GO" id="GO:0016787">
    <property type="term" value="F:hydrolase activity"/>
    <property type="evidence" value="ECO:0007669"/>
    <property type="project" value="UniProtKB-KW"/>
</dbReference>
<dbReference type="InterPro" id="IPR000073">
    <property type="entry name" value="AB_hydrolase_1"/>
</dbReference>
<protein>
    <submittedName>
        <fullName evidence="2">Hydrolase</fullName>
    </submittedName>
</protein>
<dbReference type="Pfam" id="PF00561">
    <property type="entry name" value="Abhydrolase_1"/>
    <property type="match status" value="1"/>
</dbReference>
<accession>A0AA48KH06</accession>
<dbReference type="InterPro" id="IPR029058">
    <property type="entry name" value="AB_hydrolase_fold"/>
</dbReference>
<dbReference type="EMBL" id="AP027266">
    <property type="protein sequence ID" value="BDW84117.1"/>
    <property type="molecule type" value="Genomic_DNA"/>
</dbReference>
<evidence type="ECO:0000313" key="3">
    <source>
        <dbReference type="Proteomes" id="UP001337723"/>
    </source>
</evidence>
<dbReference type="SUPFAM" id="SSF53474">
    <property type="entry name" value="alpha/beta-Hydrolases"/>
    <property type="match status" value="1"/>
</dbReference>